<reference evidence="2" key="1">
    <citation type="submission" date="2022-07" db="EMBL/GenBank/DDBJ databases">
        <title>Genome analysis of Parmales, a sister group of diatoms, reveals the evolutionary specialization of diatoms from phago-mixotrophs to photoautotrophs.</title>
        <authorList>
            <person name="Ban H."/>
            <person name="Sato S."/>
            <person name="Yoshikawa S."/>
            <person name="Kazumasa Y."/>
            <person name="Nakamura Y."/>
            <person name="Ichinomiya M."/>
            <person name="Saitoh K."/>
            <person name="Sato N."/>
            <person name="Blanc-Mathieu R."/>
            <person name="Endo H."/>
            <person name="Kuwata A."/>
            <person name="Ogata H."/>
        </authorList>
    </citation>
    <scope>NUCLEOTIDE SEQUENCE</scope>
</reference>
<feature type="transmembrane region" description="Helical" evidence="1">
    <location>
        <begin position="201"/>
        <end position="221"/>
    </location>
</feature>
<feature type="transmembrane region" description="Helical" evidence="1">
    <location>
        <begin position="155"/>
        <end position="180"/>
    </location>
</feature>
<keyword evidence="1" id="KW-1133">Transmembrane helix</keyword>
<feature type="transmembrane region" description="Helical" evidence="1">
    <location>
        <begin position="227"/>
        <end position="246"/>
    </location>
</feature>
<protein>
    <submittedName>
        <fullName evidence="2">Uncharacterized protein</fullName>
    </submittedName>
</protein>
<evidence type="ECO:0000313" key="3">
    <source>
        <dbReference type="Proteomes" id="UP001165082"/>
    </source>
</evidence>
<proteinExistence type="predicted"/>
<organism evidence="2 3">
    <name type="scientific">Triparma retinervis</name>
    <dbReference type="NCBI Taxonomy" id="2557542"/>
    <lineage>
        <taxon>Eukaryota</taxon>
        <taxon>Sar</taxon>
        <taxon>Stramenopiles</taxon>
        <taxon>Ochrophyta</taxon>
        <taxon>Bolidophyceae</taxon>
        <taxon>Parmales</taxon>
        <taxon>Triparmaceae</taxon>
        <taxon>Triparma</taxon>
    </lineage>
</organism>
<dbReference type="OrthoDB" id="191216at2759"/>
<feature type="transmembrane region" description="Helical" evidence="1">
    <location>
        <begin position="121"/>
        <end position="143"/>
    </location>
</feature>
<sequence>MSSQRPETPALGSYDAPPGATDVNSTKYGPCDVEVDCPIYQYCYLTEDFAALHVDSKGACDCYWFYGSTGPNCDQLAGGIRSVMSVVLIVIAVVGFFMWGQTLFQLNIVKAFKANSASGHVLIACMIANFFEIMMPLSYVLYLTGTDTSYTSHDVIRGLSFGLCVVSKLGGILEVPIMWMDIVIKSPGMNTPENKANFKKLAQGLRASAVIVGLLIIVLMFSGNTQLAAALILLALILNTAVYFFSSRKLAVMISKDFFELGYHPDDSKFKGSAERSGHNAAKNILIVANKLNGASAFFIICLVAYIIFNRTPESTSGFISFTFIHFFIADLAFYQNIFRGYVRLGARKKLKAAGFMGGGSKVTTTTGTTTVGTTSVEGL</sequence>
<feature type="transmembrane region" description="Helical" evidence="1">
    <location>
        <begin position="80"/>
        <end position="100"/>
    </location>
</feature>
<comment type="caution">
    <text evidence="2">The sequence shown here is derived from an EMBL/GenBank/DDBJ whole genome shotgun (WGS) entry which is preliminary data.</text>
</comment>
<keyword evidence="1" id="KW-0472">Membrane</keyword>
<name>A0A9W7A3U3_9STRA</name>
<gene>
    <name evidence="2" type="ORF">TrRE_jg4307</name>
</gene>
<dbReference type="EMBL" id="BRXZ01003802">
    <property type="protein sequence ID" value="GMH62168.1"/>
    <property type="molecule type" value="Genomic_DNA"/>
</dbReference>
<keyword evidence="1" id="KW-0812">Transmembrane</keyword>
<dbReference type="Proteomes" id="UP001165082">
    <property type="component" value="Unassembled WGS sequence"/>
</dbReference>
<evidence type="ECO:0000256" key="1">
    <source>
        <dbReference type="SAM" id="Phobius"/>
    </source>
</evidence>
<feature type="transmembrane region" description="Helical" evidence="1">
    <location>
        <begin position="292"/>
        <end position="309"/>
    </location>
</feature>
<dbReference type="AlphaFoldDB" id="A0A9W7A3U3"/>
<evidence type="ECO:0000313" key="2">
    <source>
        <dbReference type="EMBL" id="GMH62168.1"/>
    </source>
</evidence>
<feature type="transmembrane region" description="Helical" evidence="1">
    <location>
        <begin position="315"/>
        <end position="335"/>
    </location>
</feature>
<keyword evidence="3" id="KW-1185">Reference proteome</keyword>
<accession>A0A9W7A3U3</accession>